<dbReference type="RefSeq" id="WP_345527196.1">
    <property type="nucleotide sequence ID" value="NZ_BAABKN010000015.1"/>
</dbReference>
<dbReference type="EMBL" id="BAABKN010000015">
    <property type="protein sequence ID" value="GAA4740212.1"/>
    <property type="molecule type" value="Genomic_DNA"/>
</dbReference>
<dbReference type="Proteomes" id="UP001499882">
    <property type="component" value="Unassembled WGS sequence"/>
</dbReference>
<feature type="transmembrane region" description="Helical" evidence="1">
    <location>
        <begin position="393"/>
        <end position="421"/>
    </location>
</feature>
<gene>
    <name evidence="2" type="ORF">GCM10023350_25820</name>
</gene>
<feature type="transmembrane region" description="Helical" evidence="1">
    <location>
        <begin position="243"/>
        <end position="263"/>
    </location>
</feature>
<sequence length="436" mass="45795">MTTAQVTSRPPFDDPVSAQTQWISLLSIAWLLLGVRVDLVSLGGSSVRLEDVILAGLAARLLPRLPELAKDRVNLLMLLIAAASVMSLGFASGAGRVEAPVGLLYALRPLEYWVVYATLVPAKGRLTVSESRLRRLVYVVVLVQVAAASAQVLGGVSFGFSKFSVERGAGLTAGPYELGAICVIGGLYALGRGNLAIFAVGLLGILLSASRISLVAYLVGATFLVGALLLRRRSTTTVRPGTVGVTLGSMALVVALIASPVMGSITSPLSDRLTSTSILSTWHDSREIASVVPTPHSSMQYFQIAYGSISSIQEGPSADNSSLIRFYRWNLLLFALSAEGAYLLGLGPSFPGPSVDGALLRIFVETGIVGLLLWCVLYVSLFRRSDVAGRSALLATLVGSLVIDLPFAMRVAVLLLVVLAASQRASNLQAGGEVDG</sequence>
<feature type="transmembrane region" description="Helical" evidence="1">
    <location>
        <begin position="103"/>
        <end position="124"/>
    </location>
</feature>
<reference evidence="3" key="1">
    <citation type="journal article" date="2019" name="Int. J. Syst. Evol. Microbiol.">
        <title>The Global Catalogue of Microorganisms (GCM) 10K type strain sequencing project: providing services to taxonomists for standard genome sequencing and annotation.</title>
        <authorList>
            <consortium name="The Broad Institute Genomics Platform"/>
            <consortium name="The Broad Institute Genome Sequencing Center for Infectious Disease"/>
            <person name="Wu L."/>
            <person name="Ma J."/>
        </authorList>
    </citation>
    <scope>NUCLEOTIDE SEQUENCE [LARGE SCALE GENOMIC DNA]</scope>
    <source>
        <strain evidence="3">JCM 18532</strain>
    </source>
</reference>
<evidence type="ECO:0008006" key="4">
    <source>
        <dbReference type="Google" id="ProtNLM"/>
    </source>
</evidence>
<proteinExistence type="predicted"/>
<dbReference type="InterPro" id="IPR051533">
    <property type="entry name" value="WaaL-like"/>
</dbReference>
<protein>
    <recommendedName>
        <fullName evidence="4">O-antigen ligase domain-containing protein</fullName>
    </recommendedName>
</protein>
<feature type="transmembrane region" description="Helical" evidence="1">
    <location>
        <begin position="362"/>
        <end position="381"/>
    </location>
</feature>
<feature type="transmembrane region" description="Helical" evidence="1">
    <location>
        <begin position="73"/>
        <end position="91"/>
    </location>
</feature>
<dbReference type="PANTHER" id="PTHR37422">
    <property type="entry name" value="TEICHURONIC ACID BIOSYNTHESIS PROTEIN TUAE"/>
    <property type="match status" value="1"/>
</dbReference>
<evidence type="ECO:0000313" key="3">
    <source>
        <dbReference type="Proteomes" id="UP001499882"/>
    </source>
</evidence>
<feature type="transmembrane region" description="Helical" evidence="1">
    <location>
        <begin position="214"/>
        <end position="231"/>
    </location>
</feature>
<name>A0ABP8YXJ6_9ACTN</name>
<keyword evidence="1" id="KW-0812">Transmembrane</keyword>
<keyword evidence="1" id="KW-1133">Transmembrane helix</keyword>
<evidence type="ECO:0000313" key="2">
    <source>
        <dbReference type="EMBL" id="GAA4740212.1"/>
    </source>
</evidence>
<comment type="caution">
    <text evidence="2">The sequence shown here is derived from an EMBL/GenBank/DDBJ whole genome shotgun (WGS) entry which is preliminary data.</text>
</comment>
<organism evidence="2 3">
    <name type="scientific">Nocardioides endophyticus</name>
    <dbReference type="NCBI Taxonomy" id="1353775"/>
    <lineage>
        <taxon>Bacteria</taxon>
        <taxon>Bacillati</taxon>
        <taxon>Actinomycetota</taxon>
        <taxon>Actinomycetes</taxon>
        <taxon>Propionibacteriales</taxon>
        <taxon>Nocardioidaceae</taxon>
        <taxon>Nocardioides</taxon>
    </lineage>
</organism>
<feature type="transmembrane region" description="Helical" evidence="1">
    <location>
        <begin position="331"/>
        <end position="350"/>
    </location>
</feature>
<feature type="transmembrane region" description="Helical" evidence="1">
    <location>
        <begin position="178"/>
        <end position="207"/>
    </location>
</feature>
<accession>A0ABP8YXJ6</accession>
<keyword evidence="1" id="KW-0472">Membrane</keyword>
<feature type="transmembrane region" description="Helical" evidence="1">
    <location>
        <begin position="136"/>
        <end position="158"/>
    </location>
</feature>
<keyword evidence="3" id="KW-1185">Reference proteome</keyword>
<evidence type="ECO:0000256" key="1">
    <source>
        <dbReference type="SAM" id="Phobius"/>
    </source>
</evidence>
<dbReference type="PANTHER" id="PTHR37422:SF23">
    <property type="entry name" value="TEICHURONIC ACID BIOSYNTHESIS PROTEIN TUAE"/>
    <property type="match status" value="1"/>
</dbReference>